<evidence type="ECO:0000313" key="5">
    <source>
        <dbReference type="EMBL" id="XAN08198.1"/>
    </source>
</evidence>
<organism evidence="5 6">
    <name type="scientific">Ammonicoccus fulvus</name>
    <dbReference type="NCBI Taxonomy" id="3138240"/>
    <lineage>
        <taxon>Bacteria</taxon>
        <taxon>Bacillati</taxon>
        <taxon>Actinomycetota</taxon>
        <taxon>Actinomycetes</taxon>
        <taxon>Propionibacteriales</taxon>
        <taxon>Propionibacteriaceae</taxon>
        <taxon>Ammonicoccus</taxon>
    </lineage>
</organism>
<evidence type="ECO:0000256" key="2">
    <source>
        <dbReference type="HAMAP-Rule" id="MF_02087"/>
    </source>
</evidence>
<comment type="similarity">
    <text evidence="2 3">Belongs to the pyridoxal phosphate-binding protein YggS/PROSC family.</text>
</comment>
<dbReference type="PIRSF" id="PIRSF004848">
    <property type="entry name" value="YBL036c_PLPDEIII"/>
    <property type="match status" value="1"/>
</dbReference>
<dbReference type="Pfam" id="PF01168">
    <property type="entry name" value="Ala_racemase_N"/>
    <property type="match status" value="1"/>
</dbReference>
<dbReference type="PANTHER" id="PTHR10146">
    <property type="entry name" value="PROLINE SYNTHETASE CO-TRANSCRIBED BACTERIAL HOMOLOG PROTEIN"/>
    <property type="match status" value="1"/>
</dbReference>
<dbReference type="PANTHER" id="PTHR10146:SF14">
    <property type="entry name" value="PYRIDOXAL PHOSPHATE HOMEOSTASIS PROTEIN"/>
    <property type="match status" value="1"/>
</dbReference>
<gene>
    <name evidence="5" type="ORF">AADG42_13090</name>
</gene>
<dbReference type="HAMAP" id="MF_02087">
    <property type="entry name" value="PLP_homeostasis"/>
    <property type="match status" value="1"/>
</dbReference>
<dbReference type="InterPro" id="IPR029066">
    <property type="entry name" value="PLP-binding_barrel"/>
</dbReference>
<evidence type="ECO:0000256" key="3">
    <source>
        <dbReference type="RuleBase" id="RU004514"/>
    </source>
</evidence>
<dbReference type="NCBIfam" id="TIGR00044">
    <property type="entry name" value="YggS family pyridoxal phosphate-dependent enzyme"/>
    <property type="match status" value="1"/>
</dbReference>
<dbReference type="RefSeq" id="WP_425309654.1">
    <property type="nucleotide sequence ID" value="NZ_CP154795.1"/>
</dbReference>
<dbReference type="Gene3D" id="3.20.20.10">
    <property type="entry name" value="Alanine racemase"/>
    <property type="match status" value="1"/>
</dbReference>
<evidence type="ECO:0000259" key="4">
    <source>
        <dbReference type="Pfam" id="PF01168"/>
    </source>
</evidence>
<dbReference type="SUPFAM" id="SSF51419">
    <property type="entry name" value="PLP-binding barrel"/>
    <property type="match status" value="1"/>
</dbReference>
<feature type="domain" description="Alanine racemase N-terminal" evidence="4">
    <location>
        <begin position="17"/>
        <end position="234"/>
    </location>
</feature>
<evidence type="ECO:0000313" key="6">
    <source>
        <dbReference type="Proteomes" id="UP001442841"/>
    </source>
</evidence>
<proteinExistence type="inferred from homology"/>
<dbReference type="CDD" id="cd00635">
    <property type="entry name" value="PLPDE_III_YBL036c_like"/>
    <property type="match status" value="1"/>
</dbReference>
<dbReference type="InterPro" id="IPR011078">
    <property type="entry name" value="PyrdxlP_homeostasis"/>
</dbReference>
<evidence type="ECO:0000256" key="1">
    <source>
        <dbReference type="ARBA" id="ARBA00022898"/>
    </source>
</evidence>
<protein>
    <recommendedName>
        <fullName evidence="2">Pyridoxal phosphate homeostasis protein</fullName>
        <shortName evidence="2">PLP homeostasis protein</shortName>
    </recommendedName>
</protein>
<keyword evidence="1 2" id="KW-0663">Pyridoxal phosphate</keyword>
<dbReference type="Proteomes" id="UP001442841">
    <property type="component" value="Chromosome"/>
</dbReference>
<comment type="function">
    <text evidence="2">Pyridoxal 5'-phosphate (PLP)-binding protein, which is involved in PLP homeostasis.</text>
</comment>
<name>A0ABZ3FQ63_9ACTN</name>
<accession>A0ABZ3FQ63</accession>
<reference evidence="5 6" key="1">
    <citation type="submission" date="2024-04" db="EMBL/GenBank/DDBJ databases">
        <title>Isolation of an actinomycete strain from pig manure.</title>
        <authorList>
            <person name="Gong T."/>
            <person name="Yu Z."/>
            <person name="An M."/>
            <person name="Wei C."/>
            <person name="Yang W."/>
            <person name="Liu L."/>
        </authorList>
    </citation>
    <scope>NUCLEOTIDE SEQUENCE [LARGE SCALE GENOMIC DNA]</scope>
    <source>
        <strain evidence="5 6">ZF39</strain>
    </source>
</reference>
<sequence length="248" mass="27054">MTEATPVDVVANLALVRDRIAAACEAAGRDRSEVRLLPVSKTHGQDVIRKAYAAGERMFGENRVQEAESKSVELADTLIQWSVIGHLQTNKAKNLAKFADEFQALDSLRLAAELDKRLQAAGRGLDVMIQVNSSGEPQKFGLPPEEVEDFAAQLGAYSSLRVKGLMTLAVFSSDPAEVGPCFERMVEVQRRLRDSDRAVGTWDELSMGMSGDFELAIAHGSTCVRVGQAIFGARLDPNAYWNTQAARD</sequence>
<keyword evidence="6" id="KW-1185">Reference proteome</keyword>
<dbReference type="EMBL" id="CP154795">
    <property type="protein sequence ID" value="XAN08198.1"/>
    <property type="molecule type" value="Genomic_DNA"/>
</dbReference>
<feature type="modified residue" description="N6-(pyridoxal phosphate)lysine" evidence="2">
    <location>
        <position position="41"/>
    </location>
</feature>
<dbReference type="InterPro" id="IPR001608">
    <property type="entry name" value="Ala_racemase_N"/>
</dbReference>